<feature type="domain" description="RNA polymerase sigma-70 region 2" evidence="6">
    <location>
        <begin position="4"/>
        <end position="66"/>
    </location>
</feature>
<keyword evidence="9" id="KW-1185">Reference proteome</keyword>
<dbReference type="Gene3D" id="1.10.10.10">
    <property type="entry name" value="Winged helix-like DNA-binding domain superfamily/Winged helix DNA-binding domain"/>
    <property type="match status" value="1"/>
</dbReference>
<dbReference type="PANTHER" id="PTHR43133">
    <property type="entry name" value="RNA POLYMERASE ECF-TYPE SIGMA FACTO"/>
    <property type="match status" value="1"/>
</dbReference>
<dbReference type="PANTHER" id="PTHR43133:SF8">
    <property type="entry name" value="RNA POLYMERASE SIGMA FACTOR HI_1459-RELATED"/>
    <property type="match status" value="1"/>
</dbReference>
<dbReference type="InterPro" id="IPR013325">
    <property type="entry name" value="RNA_pol_sigma_r2"/>
</dbReference>
<evidence type="ECO:0000256" key="4">
    <source>
        <dbReference type="ARBA" id="ARBA00023125"/>
    </source>
</evidence>
<dbReference type="Pfam" id="PF04542">
    <property type="entry name" value="Sigma70_r2"/>
    <property type="match status" value="1"/>
</dbReference>
<keyword evidence="4" id="KW-0238">DNA-binding</keyword>
<evidence type="ECO:0000313" key="9">
    <source>
        <dbReference type="Proteomes" id="UP000760480"/>
    </source>
</evidence>
<dbReference type="InterPro" id="IPR013249">
    <property type="entry name" value="RNA_pol_sigma70_r4_t2"/>
</dbReference>
<gene>
    <name evidence="8" type="ORF">E4P82_11035</name>
</gene>
<dbReference type="SUPFAM" id="SSF88659">
    <property type="entry name" value="Sigma3 and sigma4 domains of RNA polymerase sigma factors"/>
    <property type="match status" value="1"/>
</dbReference>
<comment type="similarity">
    <text evidence="1">Belongs to the sigma-70 factor family. ECF subfamily.</text>
</comment>
<dbReference type="InterPro" id="IPR036388">
    <property type="entry name" value="WH-like_DNA-bd_sf"/>
</dbReference>
<name>A0ABX1TML5_9GAMM</name>
<evidence type="ECO:0000256" key="2">
    <source>
        <dbReference type="ARBA" id="ARBA00023015"/>
    </source>
</evidence>
<comment type="caution">
    <text evidence="8">The sequence shown here is derived from an EMBL/GenBank/DDBJ whole genome shotgun (WGS) entry which is preliminary data.</text>
</comment>
<evidence type="ECO:0000313" key="8">
    <source>
        <dbReference type="EMBL" id="NMQ19685.1"/>
    </source>
</evidence>
<dbReference type="Pfam" id="PF08281">
    <property type="entry name" value="Sigma70_r4_2"/>
    <property type="match status" value="1"/>
</dbReference>
<keyword evidence="2" id="KW-0805">Transcription regulation</keyword>
<proteinExistence type="inferred from homology"/>
<evidence type="ECO:0000259" key="7">
    <source>
        <dbReference type="Pfam" id="PF08281"/>
    </source>
</evidence>
<keyword evidence="5" id="KW-0804">Transcription</keyword>
<feature type="domain" description="RNA polymerase sigma factor 70 region 4 type 2" evidence="7">
    <location>
        <begin position="122"/>
        <end position="166"/>
    </location>
</feature>
<evidence type="ECO:0000256" key="1">
    <source>
        <dbReference type="ARBA" id="ARBA00010641"/>
    </source>
</evidence>
<evidence type="ECO:0000259" key="6">
    <source>
        <dbReference type="Pfam" id="PF04542"/>
    </source>
</evidence>
<dbReference type="NCBIfam" id="TIGR02943">
    <property type="entry name" value="Sig70_famx1"/>
    <property type="match status" value="1"/>
</dbReference>
<protein>
    <submittedName>
        <fullName evidence="8">Sigma-70 family RNA polymerase sigma factor</fullName>
    </submittedName>
</protein>
<keyword evidence="3" id="KW-0731">Sigma factor</keyword>
<evidence type="ECO:0000256" key="5">
    <source>
        <dbReference type="ARBA" id="ARBA00023163"/>
    </source>
</evidence>
<dbReference type="InterPro" id="IPR007627">
    <property type="entry name" value="RNA_pol_sigma70_r2"/>
</dbReference>
<accession>A0ABX1TML5</accession>
<dbReference type="InterPro" id="IPR014289">
    <property type="entry name" value="RNA_pol_sigma-24-rel"/>
</dbReference>
<dbReference type="InterPro" id="IPR014284">
    <property type="entry name" value="RNA_pol_sigma-70_dom"/>
</dbReference>
<evidence type="ECO:0000256" key="3">
    <source>
        <dbReference type="ARBA" id="ARBA00023082"/>
    </source>
</evidence>
<dbReference type="NCBIfam" id="TIGR02937">
    <property type="entry name" value="sigma70-ECF"/>
    <property type="match status" value="1"/>
</dbReference>
<dbReference type="InterPro" id="IPR039425">
    <property type="entry name" value="RNA_pol_sigma-70-like"/>
</dbReference>
<dbReference type="EMBL" id="SPMZ01000030">
    <property type="protein sequence ID" value="NMQ19685.1"/>
    <property type="molecule type" value="Genomic_DNA"/>
</dbReference>
<dbReference type="Proteomes" id="UP000760480">
    <property type="component" value="Unassembled WGS sequence"/>
</dbReference>
<organism evidence="8 9">
    <name type="scientific">Candidatus Competibacter phosphatis</name>
    <dbReference type="NCBI Taxonomy" id="221280"/>
    <lineage>
        <taxon>Bacteria</taxon>
        <taxon>Pseudomonadati</taxon>
        <taxon>Pseudomonadota</taxon>
        <taxon>Gammaproteobacteria</taxon>
        <taxon>Candidatus Competibacteraceae</taxon>
        <taxon>Candidatus Competibacter</taxon>
    </lineage>
</organism>
<dbReference type="Gene3D" id="1.10.1740.10">
    <property type="match status" value="1"/>
</dbReference>
<dbReference type="InterPro" id="IPR013324">
    <property type="entry name" value="RNA_pol_sigma_r3/r4-like"/>
</dbReference>
<dbReference type="SUPFAM" id="SSF88946">
    <property type="entry name" value="Sigma2 domain of RNA polymerase sigma factors"/>
    <property type="match status" value="1"/>
</dbReference>
<reference evidence="8 9" key="1">
    <citation type="submission" date="2019-03" db="EMBL/GenBank/DDBJ databases">
        <title>Metabolic reconstructions from genomes of highly enriched 'Candidatus Accumulibacter' and 'Candidatus Competibacter' bioreactor populations.</title>
        <authorList>
            <person name="Annavajhala M.K."/>
            <person name="Welles L."/>
            <person name="Abbas B."/>
            <person name="Sorokin D."/>
            <person name="Park H."/>
            <person name="Van Loosdrecht M."/>
            <person name="Chandran K."/>
        </authorList>
    </citation>
    <scope>NUCLEOTIDE SEQUENCE [LARGE SCALE GENOMIC DNA]</scope>
    <source>
        <strain evidence="8 9">SBR_G</strain>
    </source>
</reference>
<sequence>MGLRRDMLRFAELQLRDPAAAEDMTQEALAAAVSGQARFSGRAALKTWVFAILKNKIADHLRQRRRIVDAASLAREAADEADFDEHLFDRKGFWRPDEHPDDWGNPESTFAQHQFWAVFEICLTQLPDNTARVFMMREFLGFDTAEICRELGIATSNCHVILHRARMGLRLCLDQRWFGSEG</sequence>